<dbReference type="EMBL" id="BAHD01000075">
    <property type="protein sequence ID" value="GAB97596.1"/>
    <property type="molecule type" value="Genomic_DNA"/>
</dbReference>
<dbReference type="eggNOG" id="COG0515">
    <property type="taxonomic scope" value="Bacteria"/>
</dbReference>
<proteinExistence type="predicted"/>
<dbReference type="RefSeq" id="WP_006594128.1">
    <property type="nucleotide sequence ID" value="NZ_BAHD01000075.1"/>
</dbReference>
<keyword evidence="2" id="KW-1185">Reference proteome</keyword>
<comment type="caution">
    <text evidence="1">The sequence shown here is derived from an EMBL/GenBank/DDBJ whole genome shotgun (WGS) entry which is preliminary data.</text>
</comment>
<evidence type="ECO:0000313" key="1">
    <source>
        <dbReference type="EMBL" id="GAB97596.1"/>
    </source>
</evidence>
<accession>K6WUR9</accession>
<organism evidence="1 2">
    <name type="scientific">Kineosphaera limosa NBRC 100340</name>
    <dbReference type="NCBI Taxonomy" id="1184609"/>
    <lineage>
        <taxon>Bacteria</taxon>
        <taxon>Bacillati</taxon>
        <taxon>Actinomycetota</taxon>
        <taxon>Actinomycetes</taxon>
        <taxon>Micrococcales</taxon>
        <taxon>Dermatophilaceae</taxon>
        <taxon>Kineosphaera</taxon>
    </lineage>
</organism>
<gene>
    <name evidence="1" type="ORF">KILIM_075_00150</name>
</gene>
<sequence length="193" mass="20645">MSASTSGKGMWWLLAVLLVVLAAAIVLVRQNSLRPSALEQLPPVPVATSWQEMPVASPPPQGITGSIESPVDESQVQRCARMTGTVVRPTGKTVMTAMRNLDNGDPAWYGEKLLEQPEPGSSGRWTGIQYFGSQNSSVGQRYEVVLALIDADIVFTDDLAADDLGAFARSGLEVAKVTYERISGVPDDLCEGP</sequence>
<dbReference type="AlphaFoldDB" id="K6WUR9"/>
<evidence type="ECO:0000313" key="2">
    <source>
        <dbReference type="Proteomes" id="UP000008366"/>
    </source>
</evidence>
<reference evidence="1 2" key="1">
    <citation type="submission" date="2012-08" db="EMBL/GenBank/DDBJ databases">
        <title>Whole genome shotgun sequence of Kineosphaera limosa NBRC 100340.</title>
        <authorList>
            <person name="Yoshida I."/>
            <person name="Isaki S."/>
            <person name="Hosoyama A."/>
            <person name="Tsuchikane K."/>
            <person name="Katsumata H."/>
            <person name="Ando Y."/>
            <person name="Ohji S."/>
            <person name="Hamada M."/>
            <person name="Tamura T."/>
            <person name="Yamazoe A."/>
            <person name="Yamazaki S."/>
            <person name="Fujita N."/>
        </authorList>
    </citation>
    <scope>NUCLEOTIDE SEQUENCE [LARGE SCALE GENOMIC DNA]</scope>
    <source>
        <strain evidence="1 2">NBRC 100340</strain>
    </source>
</reference>
<dbReference type="OrthoDB" id="5181219at2"/>
<protein>
    <submittedName>
        <fullName evidence="1">Uncharacterized protein</fullName>
    </submittedName>
</protein>
<name>K6WUR9_9MICO</name>
<dbReference type="Proteomes" id="UP000008366">
    <property type="component" value="Unassembled WGS sequence"/>
</dbReference>
<dbReference type="STRING" id="1184609.KILIM_075_00150"/>